<dbReference type="SUPFAM" id="SSF48371">
    <property type="entry name" value="ARM repeat"/>
    <property type="match status" value="1"/>
</dbReference>
<proteinExistence type="predicted"/>
<keyword evidence="3" id="KW-1185">Reference proteome</keyword>
<dbReference type="Proteomes" id="UP000039865">
    <property type="component" value="Unassembled WGS sequence"/>
</dbReference>
<dbReference type="InterPro" id="IPR011989">
    <property type="entry name" value="ARM-like"/>
</dbReference>
<sequence>MDSKFKVHDLIVKVYAPQTTNSERKQVEAELYDLDPIKLQAGVYYMNYIKKMLKSRIIENSELQYVSENLIRLLTLKNVQNSIKMQLQLALENVLNIDTARGSQGKQLVQQFFNEICFNAFTNLTIESTLDISGLFMIISALFKTCGNEQFILQMFQMIHQQMGKLINQILIATIKIVMEQNSLIQQQLINDPSQLPLIQYLNISENLQIVKTWALIHVEMLQKFKKLKFKAGIKFIAASDDYARQFNSILKFYVPPINLTQEILLETEGSLVTNSGDHNLDLIINETKLKTLQCLKIIWNYLIKKKPKNLYSAINPYVQCAQQMVHVLANTLTSLAVNPNLESILENGHINGMVIHGIDIIASFSNERDFQFFYTQNSFKLLIQVILPLLRLSEKEKDDIENNPKEFVNYSIDICQKQKSKTYKTQAAKLLESIIDHVDGMLTFTVNFCIEVIQNIMQGGGQTDYIQQIITKFRLKFESEEEFMEVCLLALTIISYALIKRQDLMRNLDQLVLQHLQTFMSDQQSPIIKNRFCLFLAFYLDQLMLTVPQTTQEINFEKILQFLIGQLGIKGQKIVSLQALDTLVTQTSERVLTLKIQQNFDWIIDTLANYNINLMLHAYFDFLSDFIKAHYSNFTQDNLITFMQSLVNRIQKELIQQEEKAGKKTLNLKSKNPIKQVSTKANIRINKCWNTIRFIAEHQYFILNFLQIIEDSLLPLFEYLLKPSLIDFDDDIIFCLSSLMKKSKHVSPALRKIFPYLPQFQSKYKGIFGHLLEAVNYYIIYGKEFFEQDQQNLGLLFEMAQQSIFKKEKSMMLSNNLEGVMLLHMMLQNLDGDLIKQAKCDILTTVMSRLNDKPMSKTFQRSLLEVFLSSMLQDIEITLTYLQQQGFIRTFFTSVFESWRQMRQPYERKVLALALINLLFNSNMPQDIQDQFGFMLGELVNILIHQQRLEQKALLRKKKSLESALVDNILSDEEEEEKLNSQDQELMDDGGSKPIFSVTKIRIPLTQQNTNNGQSDIEFKAEIGDQEEDYINESDFKQEEYDLQIMINVMVTRINDIDEFEQFNQSFKRAYSANSSFLSAAIETSLSQKQKDNLNALLKTRRVELQTVPSDENEMVDESSQGSAGIKVPRRIVTVKRRLQGNSTPSTQEQTSFFNSQLQ</sequence>
<dbReference type="EMBL" id="CCKQ01009247">
    <property type="protein sequence ID" value="CDW80715.1"/>
    <property type="molecule type" value="Genomic_DNA"/>
</dbReference>
<dbReference type="InParanoid" id="A0A078AEQ9"/>
<accession>A0A078AEQ9</accession>
<organism evidence="2 3">
    <name type="scientific">Stylonychia lemnae</name>
    <name type="common">Ciliate</name>
    <dbReference type="NCBI Taxonomy" id="5949"/>
    <lineage>
        <taxon>Eukaryota</taxon>
        <taxon>Sar</taxon>
        <taxon>Alveolata</taxon>
        <taxon>Ciliophora</taxon>
        <taxon>Intramacronucleata</taxon>
        <taxon>Spirotrichea</taxon>
        <taxon>Stichotrichia</taxon>
        <taxon>Sporadotrichida</taxon>
        <taxon>Oxytrichidae</taxon>
        <taxon>Stylonychinae</taxon>
        <taxon>Stylonychia</taxon>
    </lineage>
</organism>
<dbReference type="InterPro" id="IPR016024">
    <property type="entry name" value="ARM-type_fold"/>
</dbReference>
<gene>
    <name evidence="2" type="primary">Contig8439.g428</name>
    <name evidence="2" type="ORF">STYLEM_9719</name>
</gene>
<name>A0A078AEQ9_STYLE</name>
<feature type="compositionally biased region" description="Polar residues" evidence="1">
    <location>
        <begin position="1141"/>
        <end position="1160"/>
    </location>
</feature>
<protein>
    <submittedName>
        <fullName evidence="2">Uncharacterized protein</fullName>
    </submittedName>
</protein>
<evidence type="ECO:0000313" key="2">
    <source>
        <dbReference type="EMBL" id="CDW80715.1"/>
    </source>
</evidence>
<dbReference type="OrthoDB" id="311990at2759"/>
<feature type="region of interest" description="Disordered" evidence="1">
    <location>
        <begin position="1140"/>
        <end position="1160"/>
    </location>
</feature>
<reference evidence="2 3" key="1">
    <citation type="submission" date="2014-06" db="EMBL/GenBank/DDBJ databases">
        <authorList>
            <person name="Swart Estienne"/>
        </authorList>
    </citation>
    <scope>NUCLEOTIDE SEQUENCE [LARGE SCALE GENOMIC DNA]</scope>
    <source>
        <strain evidence="2 3">130c</strain>
    </source>
</reference>
<evidence type="ECO:0000256" key="1">
    <source>
        <dbReference type="SAM" id="MobiDB-lite"/>
    </source>
</evidence>
<dbReference type="Gene3D" id="1.25.10.10">
    <property type="entry name" value="Leucine-rich Repeat Variant"/>
    <property type="match status" value="1"/>
</dbReference>
<evidence type="ECO:0000313" key="3">
    <source>
        <dbReference type="Proteomes" id="UP000039865"/>
    </source>
</evidence>
<dbReference type="AlphaFoldDB" id="A0A078AEQ9"/>